<gene>
    <name evidence="2" type="ORF">F4X82_00105</name>
</gene>
<keyword evidence="1" id="KW-0472">Membrane</keyword>
<evidence type="ECO:0000256" key="1">
    <source>
        <dbReference type="SAM" id="Phobius"/>
    </source>
</evidence>
<evidence type="ECO:0008006" key="4">
    <source>
        <dbReference type="Google" id="ProtNLM"/>
    </source>
</evidence>
<proteinExistence type="predicted"/>
<name>A0A845D961_9BACT</name>
<comment type="caution">
    <text evidence="2">The sequence shown here is derived from an EMBL/GenBank/DDBJ whole genome shotgun (WGS) entry which is preliminary data.</text>
</comment>
<evidence type="ECO:0000313" key="3">
    <source>
        <dbReference type="Proteomes" id="UP000449092"/>
    </source>
</evidence>
<evidence type="ECO:0000313" key="2">
    <source>
        <dbReference type="EMBL" id="MYE37915.1"/>
    </source>
</evidence>
<keyword evidence="1" id="KW-1133">Transmembrane helix</keyword>
<reference evidence="2 3" key="1">
    <citation type="submission" date="2019-09" db="EMBL/GenBank/DDBJ databases">
        <title>Characterisation of the sponge microbiome using genome-centric metagenomics.</title>
        <authorList>
            <person name="Engelberts J.P."/>
            <person name="Robbins S.J."/>
            <person name="De Goeij J.M."/>
            <person name="Aranda M."/>
            <person name="Bell S.C."/>
            <person name="Webster N.S."/>
        </authorList>
    </citation>
    <scope>NUCLEOTIDE SEQUENCE [LARGE SCALE GENOMIC DNA]</scope>
    <source>
        <strain evidence="2">SB0662_bin_43</strain>
    </source>
</reference>
<accession>A0A845D961</accession>
<sequence length="143" mass="15867">MNYLSVFKRTLYATNGFILYTTLVVLGISFFIVVGVSAIFLREIHIADETGNSAVAFLAAESGMERALYEVRKGSTFSACRDANDCTIGTLQNKESLSNGAEYYVTVIEPGYLRWCQSDPDVQYCIRSVGIYRTSSRALETTL</sequence>
<protein>
    <recommendedName>
        <fullName evidence="4">Type 4 fimbrial biogenesis protein PilX N-terminal domain-containing protein</fullName>
    </recommendedName>
</protein>
<keyword evidence="1" id="KW-0812">Transmembrane</keyword>
<dbReference type="Proteomes" id="UP000449092">
    <property type="component" value="Unassembled WGS sequence"/>
</dbReference>
<organism evidence="2 3">
    <name type="scientific">Candidatus Spechtbacteria bacterium SB0662_bin_43</name>
    <dbReference type="NCBI Taxonomy" id="2604897"/>
    <lineage>
        <taxon>Bacteria</taxon>
        <taxon>Candidatus Spechtiibacteriota</taxon>
    </lineage>
</organism>
<dbReference type="EMBL" id="VXOY01000002">
    <property type="protein sequence ID" value="MYE37915.1"/>
    <property type="molecule type" value="Genomic_DNA"/>
</dbReference>
<feature type="transmembrane region" description="Helical" evidence="1">
    <location>
        <begin position="17"/>
        <end position="41"/>
    </location>
</feature>
<dbReference type="AlphaFoldDB" id="A0A845D961"/>